<keyword evidence="4" id="KW-0479">Metal-binding</keyword>
<dbReference type="InterPro" id="IPR008949">
    <property type="entry name" value="Isoprenoid_synthase_dom_sf"/>
</dbReference>
<dbReference type="Pfam" id="PF19086">
    <property type="entry name" value="Terpene_syn_C_2"/>
    <property type="match status" value="1"/>
</dbReference>
<protein>
    <recommendedName>
        <fullName evidence="4">Terpene synthase</fullName>
        <ecNumber evidence="4">4.2.3.-</ecNumber>
    </recommendedName>
</protein>
<reference evidence="5 6" key="1">
    <citation type="submission" date="2024-01" db="EMBL/GenBank/DDBJ databases">
        <title>Complete genome of Cladobotryum mycophilum ATHUM6906.</title>
        <authorList>
            <person name="Christinaki A.C."/>
            <person name="Myridakis A.I."/>
            <person name="Kouvelis V.N."/>
        </authorList>
    </citation>
    <scope>NUCLEOTIDE SEQUENCE [LARGE SCALE GENOMIC DNA]</scope>
    <source>
        <strain evidence="5 6">ATHUM6906</strain>
    </source>
</reference>
<dbReference type="SUPFAM" id="SSF48576">
    <property type="entry name" value="Terpenoid synthases"/>
    <property type="match status" value="1"/>
</dbReference>
<comment type="similarity">
    <text evidence="2 4">Belongs to the terpene synthase family.</text>
</comment>
<dbReference type="PANTHER" id="PTHR35201">
    <property type="entry name" value="TERPENE SYNTHASE"/>
    <property type="match status" value="1"/>
</dbReference>
<evidence type="ECO:0000256" key="2">
    <source>
        <dbReference type="ARBA" id="ARBA00006333"/>
    </source>
</evidence>
<keyword evidence="6" id="KW-1185">Reference proteome</keyword>
<comment type="caution">
    <text evidence="5">The sequence shown here is derived from an EMBL/GenBank/DDBJ whole genome shotgun (WGS) entry which is preliminary data.</text>
</comment>
<evidence type="ECO:0000313" key="6">
    <source>
        <dbReference type="Proteomes" id="UP001338125"/>
    </source>
</evidence>
<dbReference type="EC" id="4.2.3.-" evidence="4"/>
<proteinExistence type="inferred from homology"/>
<name>A0ABR0T429_9HYPO</name>
<keyword evidence="3 4" id="KW-0460">Magnesium</keyword>
<comment type="cofactor">
    <cofactor evidence="1 4">
        <name>Mg(2+)</name>
        <dbReference type="ChEBI" id="CHEBI:18420"/>
    </cofactor>
</comment>
<evidence type="ECO:0000256" key="3">
    <source>
        <dbReference type="ARBA" id="ARBA00022842"/>
    </source>
</evidence>
<dbReference type="Gene3D" id="1.10.600.10">
    <property type="entry name" value="Farnesyl Diphosphate Synthase"/>
    <property type="match status" value="1"/>
</dbReference>
<keyword evidence="4" id="KW-0456">Lyase</keyword>
<gene>
    <name evidence="5" type="ORF">PT974_01581</name>
</gene>
<dbReference type="EMBL" id="JAVFKD010000001">
    <property type="protein sequence ID" value="KAK5999191.1"/>
    <property type="molecule type" value="Genomic_DNA"/>
</dbReference>
<evidence type="ECO:0000313" key="5">
    <source>
        <dbReference type="EMBL" id="KAK5999191.1"/>
    </source>
</evidence>
<dbReference type="Proteomes" id="UP001338125">
    <property type="component" value="Unassembled WGS sequence"/>
</dbReference>
<evidence type="ECO:0000256" key="4">
    <source>
        <dbReference type="RuleBase" id="RU366034"/>
    </source>
</evidence>
<dbReference type="PANTHER" id="PTHR35201:SF4">
    <property type="entry name" value="BETA-PINACENE SYNTHASE-RELATED"/>
    <property type="match status" value="1"/>
</dbReference>
<organism evidence="5 6">
    <name type="scientific">Cladobotryum mycophilum</name>
    <dbReference type="NCBI Taxonomy" id="491253"/>
    <lineage>
        <taxon>Eukaryota</taxon>
        <taxon>Fungi</taxon>
        <taxon>Dikarya</taxon>
        <taxon>Ascomycota</taxon>
        <taxon>Pezizomycotina</taxon>
        <taxon>Sordariomycetes</taxon>
        <taxon>Hypocreomycetidae</taxon>
        <taxon>Hypocreales</taxon>
        <taxon>Hypocreaceae</taxon>
        <taxon>Cladobotryum</taxon>
    </lineage>
</organism>
<evidence type="ECO:0000256" key="1">
    <source>
        <dbReference type="ARBA" id="ARBA00001946"/>
    </source>
</evidence>
<accession>A0ABR0T429</accession>
<sequence length="342" mass="39505">MTEFIQYRLHQMAPRPKRITVLLPDMFQSFLKQAPAVNPHYQSVKVESEDWLNSFCSFGPKMRMKINKCDFSYFCAIAAPHAPPTEFRTLCDWGNWVFPYDDMFDNGELRDQPEEAKRVMDSLLIPMLGGELDRDRRRIVQVHDTVVERMSMESSPSTQQRFAKAMYGYCYGALKQVDYYAIGRAPTLEEMVLLRRESSGVRPLYHLVEYAHALKVPDEVFEDPTIIELEELGVDMVSISNDILSYRKEQLEGVPHNMVTICRMRGMLAQRAFDTVGKLLDSVYNQWNETETKVPSWGKKLTLRSESTLKESRLWSKLIYAGASNPNDTSGRTRTKLSKLDD</sequence>
<dbReference type="InterPro" id="IPR034686">
    <property type="entry name" value="Terpene_cyclase-like_2"/>
</dbReference>